<evidence type="ECO:0000256" key="1">
    <source>
        <dbReference type="ARBA" id="ARBA00004141"/>
    </source>
</evidence>
<dbReference type="OrthoDB" id="1077582at2759"/>
<keyword evidence="12" id="KW-1185">Reference proteome</keyword>
<protein>
    <recommendedName>
        <fullName evidence="10">Wax synthase domain-containing protein</fullName>
    </recommendedName>
</protein>
<evidence type="ECO:0000259" key="10">
    <source>
        <dbReference type="Pfam" id="PF13813"/>
    </source>
</evidence>
<reference evidence="11" key="1">
    <citation type="submission" date="2021-12" db="EMBL/GenBank/DDBJ databases">
        <title>Curvularia clavata genome.</title>
        <authorList>
            <person name="Cao Y."/>
        </authorList>
    </citation>
    <scope>NUCLEOTIDE SEQUENCE</scope>
    <source>
        <strain evidence="11">Yc1106</strain>
    </source>
</reference>
<organism evidence="11 12">
    <name type="scientific">Curvularia clavata</name>
    <dbReference type="NCBI Taxonomy" id="95742"/>
    <lineage>
        <taxon>Eukaryota</taxon>
        <taxon>Fungi</taxon>
        <taxon>Dikarya</taxon>
        <taxon>Ascomycota</taxon>
        <taxon>Pezizomycotina</taxon>
        <taxon>Dothideomycetes</taxon>
        <taxon>Pleosporomycetidae</taxon>
        <taxon>Pleosporales</taxon>
        <taxon>Pleosporineae</taxon>
        <taxon>Pleosporaceae</taxon>
        <taxon>Curvularia</taxon>
    </lineage>
</organism>
<evidence type="ECO:0000256" key="9">
    <source>
        <dbReference type="SAM" id="Phobius"/>
    </source>
</evidence>
<keyword evidence="4" id="KW-0808">Transferase</keyword>
<evidence type="ECO:0000256" key="4">
    <source>
        <dbReference type="ARBA" id="ARBA00022679"/>
    </source>
</evidence>
<evidence type="ECO:0000313" key="11">
    <source>
        <dbReference type="EMBL" id="USP79268.1"/>
    </source>
</evidence>
<feature type="domain" description="Wax synthase" evidence="10">
    <location>
        <begin position="282"/>
        <end position="357"/>
    </location>
</feature>
<proteinExistence type="inferred from homology"/>
<gene>
    <name evidence="11" type="ORF">yc1106_06542</name>
</gene>
<dbReference type="PANTHER" id="PTHR31595">
    <property type="entry name" value="LONG-CHAIN-ALCOHOL O-FATTY-ACYLTRANSFERASE 3-RELATED"/>
    <property type="match status" value="1"/>
</dbReference>
<keyword evidence="5 9" id="KW-0812">Transmembrane</keyword>
<feature type="transmembrane region" description="Helical" evidence="9">
    <location>
        <begin position="404"/>
        <end position="425"/>
    </location>
</feature>
<dbReference type="VEuPathDB" id="FungiDB:yc1106_06542"/>
<comment type="similarity">
    <text evidence="3">Belongs to the wax synthase family.</text>
</comment>
<evidence type="ECO:0000256" key="8">
    <source>
        <dbReference type="SAM" id="MobiDB-lite"/>
    </source>
</evidence>
<evidence type="ECO:0000313" key="12">
    <source>
        <dbReference type="Proteomes" id="UP001056012"/>
    </source>
</evidence>
<accession>A0A9Q9DT07</accession>
<feature type="compositionally biased region" description="Basic and acidic residues" evidence="8">
    <location>
        <begin position="150"/>
        <end position="162"/>
    </location>
</feature>
<evidence type="ECO:0000256" key="3">
    <source>
        <dbReference type="ARBA" id="ARBA00007282"/>
    </source>
</evidence>
<dbReference type="PANTHER" id="PTHR31595:SF57">
    <property type="entry name" value="OS04G0481900 PROTEIN"/>
    <property type="match status" value="1"/>
</dbReference>
<feature type="transmembrane region" description="Helical" evidence="9">
    <location>
        <begin position="332"/>
        <end position="351"/>
    </location>
</feature>
<dbReference type="InterPro" id="IPR044851">
    <property type="entry name" value="Wax_synthase"/>
</dbReference>
<dbReference type="GO" id="GO:0016020">
    <property type="term" value="C:membrane"/>
    <property type="evidence" value="ECO:0007669"/>
    <property type="project" value="UniProtKB-SubCell"/>
</dbReference>
<evidence type="ECO:0000256" key="2">
    <source>
        <dbReference type="ARBA" id="ARBA00005179"/>
    </source>
</evidence>
<dbReference type="Proteomes" id="UP001056012">
    <property type="component" value="Chromosome 4"/>
</dbReference>
<dbReference type="GO" id="GO:0008374">
    <property type="term" value="F:O-acyltransferase activity"/>
    <property type="evidence" value="ECO:0007669"/>
    <property type="project" value="InterPro"/>
</dbReference>
<dbReference type="GO" id="GO:0006629">
    <property type="term" value="P:lipid metabolic process"/>
    <property type="evidence" value="ECO:0007669"/>
    <property type="project" value="InterPro"/>
</dbReference>
<evidence type="ECO:0000256" key="5">
    <source>
        <dbReference type="ARBA" id="ARBA00022692"/>
    </source>
</evidence>
<sequence length="459" mass="54029">MPGRHVIPDWKPVDTIPVLIPATASFVYAIYTLAFPPSTPLGRKLSTFFLGILVFFAFRHSEHIAPSFDACDSFARTALIWYAHMSYEVCILEFTPDVQPGPGETKERIRQAFKVLYDRSRNQVLEEQRKQKMNAAKESKPLLEQNDDTITDKKTDEPIKAPDNKRQHSALAHYQHGYTRWQLVRYHAIKAMILYITYTSWDTYIMHYSPANSHFWTFVDTDRIPFFNSLPTSIDWLELYWRTEETISWSLVGMWFYDSFHSICAVICVGLGIDGPDEWSLQLFGNLSDAWTVRRYWGKYWHNFIYHSFNGHVQCVTRGWIGMKRGALVTRLVENTLVFFLSGLMHSIVRWQEEPEGDFWSVTWLYTAQMIPIVLESVVINYWRKVRQALGYGPEAKWVDRMEYAIGYFWVFAWMFYCVPTYWIIRTWMTDEKMAQAYIAKHGFDPRNEAAFNQTVLEE</sequence>
<keyword evidence="6 9" id="KW-1133">Transmembrane helix</keyword>
<evidence type="ECO:0000256" key="7">
    <source>
        <dbReference type="ARBA" id="ARBA00023136"/>
    </source>
</evidence>
<name>A0A9Q9DT07_CURCL</name>
<dbReference type="AlphaFoldDB" id="A0A9Q9DT07"/>
<dbReference type="Pfam" id="PF13813">
    <property type="entry name" value="MBOAT_2"/>
    <property type="match status" value="1"/>
</dbReference>
<dbReference type="InterPro" id="IPR032805">
    <property type="entry name" value="Wax_synthase_dom"/>
</dbReference>
<keyword evidence="7 9" id="KW-0472">Membrane</keyword>
<comment type="subcellular location">
    <subcellularLocation>
        <location evidence="1">Membrane</location>
        <topology evidence="1">Multi-pass membrane protein</topology>
    </subcellularLocation>
</comment>
<feature type="compositionally biased region" description="Basic and acidic residues" evidence="8">
    <location>
        <begin position="128"/>
        <end position="141"/>
    </location>
</feature>
<feature type="region of interest" description="Disordered" evidence="8">
    <location>
        <begin position="128"/>
        <end position="162"/>
    </location>
</feature>
<comment type="pathway">
    <text evidence="2">Secondary metabolite biosynthesis.</text>
</comment>
<feature type="transmembrane region" description="Helical" evidence="9">
    <location>
        <begin position="363"/>
        <end position="383"/>
    </location>
</feature>
<dbReference type="EMBL" id="CP089277">
    <property type="protein sequence ID" value="USP79268.1"/>
    <property type="molecule type" value="Genomic_DNA"/>
</dbReference>
<evidence type="ECO:0000256" key="6">
    <source>
        <dbReference type="ARBA" id="ARBA00022989"/>
    </source>
</evidence>
<feature type="transmembrane region" description="Helical" evidence="9">
    <location>
        <begin position="12"/>
        <end position="35"/>
    </location>
</feature>